<protein>
    <submittedName>
        <fullName evidence="5">Spermidine/putrescine-binding periplasmic protein</fullName>
    </submittedName>
</protein>
<dbReference type="GO" id="GO:0042597">
    <property type="term" value="C:periplasmic space"/>
    <property type="evidence" value="ECO:0007669"/>
    <property type="project" value="UniProtKB-SubCell"/>
</dbReference>
<dbReference type="STRING" id="215743.ROSMUCSMR3_01534"/>
<keyword evidence="2" id="KW-0813">Transport</keyword>
<dbReference type="CDD" id="cd13590">
    <property type="entry name" value="PBP2_PotD_PotF_like"/>
    <property type="match status" value="1"/>
</dbReference>
<evidence type="ECO:0000313" key="5">
    <source>
        <dbReference type="EMBL" id="KGM87492.1"/>
    </source>
</evidence>
<organism evidence="5 6">
    <name type="scientific">Roseovarius mucosus DSM 17069</name>
    <dbReference type="NCBI Taxonomy" id="1288298"/>
    <lineage>
        <taxon>Bacteria</taxon>
        <taxon>Pseudomonadati</taxon>
        <taxon>Pseudomonadota</taxon>
        <taxon>Alphaproteobacteria</taxon>
        <taxon>Rhodobacterales</taxon>
        <taxon>Roseobacteraceae</taxon>
        <taxon>Roseovarius</taxon>
    </lineage>
</organism>
<dbReference type="InterPro" id="IPR019546">
    <property type="entry name" value="TAT_signal_bac_arc"/>
</dbReference>
<dbReference type="HOGENOM" id="CLU_026974_1_1_5"/>
<evidence type="ECO:0000256" key="4">
    <source>
        <dbReference type="ARBA" id="ARBA00022764"/>
    </source>
</evidence>
<evidence type="ECO:0000256" key="1">
    <source>
        <dbReference type="ARBA" id="ARBA00004418"/>
    </source>
</evidence>
<evidence type="ECO:0000256" key="3">
    <source>
        <dbReference type="ARBA" id="ARBA00022729"/>
    </source>
</evidence>
<dbReference type="AlphaFoldDB" id="A0A0A0HI56"/>
<dbReference type="NCBIfam" id="TIGR01409">
    <property type="entry name" value="TAT_signal_seq"/>
    <property type="match status" value="1"/>
</dbReference>
<accession>A0A0A0HI56</accession>
<dbReference type="InterPro" id="IPR006059">
    <property type="entry name" value="SBP"/>
</dbReference>
<dbReference type="PANTHER" id="PTHR30222">
    <property type="entry name" value="SPERMIDINE/PUTRESCINE-BINDING PERIPLASMIC PROTEIN"/>
    <property type="match status" value="1"/>
</dbReference>
<dbReference type="Gene3D" id="3.40.190.10">
    <property type="entry name" value="Periplasmic binding protein-like II"/>
    <property type="match status" value="2"/>
</dbReference>
<dbReference type="PANTHER" id="PTHR30222:SF17">
    <property type="entry name" value="SPERMIDINE_PUTRESCINE-BINDING PERIPLASMIC PROTEIN"/>
    <property type="match status" value="1"/>
</dbReference>
<comment type="caution">
    <text evidence="5">The sequence shown here is derived from an EMBL/GenBank/DDBJ whole genome shotgun (WGS) entry which is preliminary data.</text>
</comment>
<proteinExistence type="predicted"/>
<dbReference type="GO" id="GO:0019808">
    <property type="term" value="F:polyamine binding"/>
    <property type="evidence" value="ECO:0007669"/>
    <property type="project" value="InterPro"/>
</dbReference>
<dbReference type="GO" id="GO:0015846">
    <property type="term" value="P:polyamine transport"/>
    <property type="evidence" value="ECO:0007669"/>
    <property type="project" value="InterPro"/>
</dbReference>
<dbReference type="SUPFAM" id="SSF53850">
    <property type="entry name" value="Periplasmic binding protein-like II"/>
    <property type="match status" value="1"/>
</dbReference>
<name>A0A0A0HI56_9RHOB</name>
<dbReference type="PRINTS" id="PR00909">
    <property type="entry name" value="SPERMDNBNDNG"/>
</dbReference>
<dbReference type="eggNOG" id="COG0687">
    <property type="taxonomic scope" value="Bacteria"/>
</dbReference>
<evidence type="ECO:0000313" key="6">
    <source>
        <dbReference type="Proteomes" id="UP000030021"/>
    </source>
</evidence>
<dbReference type="PROSITE" id="PS51318">
    <property type="entry name" value="TAT"/>
    <property type="match status" value="1"/>
</dbReference>
<keyword evidence="3" id="KW-0732">Signal</keyword>
<dbReference type="InterPro" id="IPR006311">
    <property type="entry name" value="TAT_signal"/>
</dbReference>
<dbReference type="OrthoDB" id="9769319at2"/>
<evidence type="ECO:0000256" key="2">
    <source>
        <dbReference type="ARBA" id="ARBA00022448"/>
    </source>
</evidence>
<comment type="subcellular location">
    <subcellularLocation>
        <location evidence="1">Periplasm</location>
    </subcellularLocation>
</comment>
<gene>
    <name evidence="5" type="ORF">rosmuc_02226</name>
</gene>
<dbReference type="InterPro" id="IPR001188">
    <property type="entry name" value="Sperm_putr-bd"/>
</dbReference>
<dbReference type="PATRIC" id="fig|1288298.3.peg.2237"/>
<reference evidence="5 6" key="1">
    <citation type="submission" date="2013-01" db="EMBL/GenBank/DDBJ databases">
        <authorList>
            <person name="Fiebig A."/>
            <person name="Goeker M."/>
            <person name="Klenk H.-P.P."/>
        </authorList>
    </citation>
    <scope>NUCLEOTIDE SEQUENCE [LARGE SCALE GENOMIC DNA]</scope>
    <source>
        <strain evidence="5 6">DSM 17069</strain>
    </source>
</reference>
<dbReference type="EMBL" id="AONH01000013">
    <property type="protein sequence ID" value="KGM87492.1"/>
    <property type="molecule type" value="Genomic_DNA"/>
</dbReference>
<sequence>MTDDNCTKFNKGNETMTQDNTTISRKKFIEELRRYEKGSISRRQFLGTTGLGTAMAVLGAALPGLMPGRAMAQDLGDRVVLATWPNYHDAANFDLFATETGVFSQVNVFGSNEEMLAKIQAGGSGWDVFVPTNYAISTYVEAGLIEPLDLSKLPNYDPAAFDARFADAGTIDGKVYAVPKNWGTTGIASNTAKTGGVVDSWKTFFDGAKDQFDGRVMVHDYQLTTIGNALAYFGYSFNSVDPAELAEAEKLLIEVKPHLFAISSDYQPAMRNGDAWLTMCWTGDGKQLNTDLPEIAFALGKEGGEIWSDYYAIPVGAPHREAAYALINYLLAPEVNAREALAHGYPVADARTNALLPEDLLNDPILYPAAEALNALEFGAAVTLTDPNRAELMARFKSA</sequence>
<dbReference type="Pfam" id="PF13416">
    <property type="entry name" value="SBP_bac_8"/>
    <property type="match status" value="1"/>
</dbReference>
<keyword evidence="4" id="KW-0574">Periplasm</keyword>
<dbReference type="Proteomes" id="UP000030021">
    <property type="component" value="Unassembled WGS sequence"/>
</dbReference>